<dbReference type="Proteomes" id="UP000199073">
    <property type="component" value="Unassembled WGS sequence"/>
</dbReference>
<keyword evidence="2" id="KW-1185">Reference proteome</keyword>
<dbReference type="STRING" id="91360.SAMN05660330_00111"/>
<dbReference type="EMBL" id="FNJI01000001">
    <property type="protein sequence ID" value="SDO37546.1"/>
    <property type="molecule type" value="Genomic_DNA"/>
</dbReference>
<evidence type="ECO:0000313" key="1">
    <source>
        <dbReference type="EMBL" id="SDO37546.1"/>
    </source>
</evidence>
<sequence length="530" mass="59703">MCWGLRGVCVRGFCTYLPSYMNMNDNHISLARINKILLSQIVAAKYLTEGLASYGDDFLLPLLNAIRIFNKVEVERVLTRTPQQNFTAYYDLLNFNVALFTRYAQGCVNVLENYNKKESARFHDALLATLNGNTDKTLDEYFLKNEEVLHRVVVEYPQAILDIENEYGFHFERDPESLIAETDRYYLYQTKPNRDHVEVDNSLKPVLIIPPFVLGGNILGFLPGEHKSYAHAFANRSIPTYIRLMKDIHETPAVQTMTLEDNARDTRYFCEKIKQRHGLPVTLNGYCQGGYSSLCNILSGELDGLVDAFITCVAPMDGTRSKGLGTFLKSLPKEFNDLAYGTKVLDNGNRIADGELMGWIYKLKSIETSGPLIALLNDMMMLDGGNSKRGGIKNKTVAAINYWLANERSDLPMAVTEMSYLSYNVPIDDDGTLPVRLFGKSLNLKALKEKNITWLLCYGEDDDLVEKEVALAPCDYIDIEVTPFPKGHVAIATSWSDPNSSCALDSVFGKENYRGPVRFQLDLSKNGQKQ</sequence>
<organism evidence="1 2">
    <name type="scientific">Desulforhopalus singaporensis</name>
    <dbReference type="NCBI Taxonomy" id="91360"/>
    <lineage>
        <taxon>Bacteria</taxon>
        <taxon>Pseudomonadati</taxon>
        <taxon>Thermodesulfobacteriota</taxon>
        <taxon>Desulfobulbia</taxon>
        <taxon>Desulfobulbales</taxon>
        <taxon>Desulfocapsaceae</taxon>
        <taxon>Desulforhopalus</taxon>
    </lineage>
</organism>
<proteinExistence type="predicted"/>
<accession>A0A1H0J1G5</accession>
<gene>
    <name evidence="1" type="ORF">SAMN05660330_00111</name>
</gene>
<name>A0A1H0J1G5_9BACT</name>
<reference evidence="1 2" key="1">
    <citation type="submission" date="2016-10" db="EMBL/GenBank/DDBJ databases">
        <authorList>
            <person name="de Groot N.N."/>
        </authorList>
    </citation>
    <scope>NUCLEOTIDE SEQUENCE [LARGE SCALE GENOMIC DNA]</scope>
    <source>
        <strain evidence="1 2">DSM 12130</strain>
    </source>
</reference>
<evidence type="ECO:0008006" key="3">
    <source>
        <dbReference type="Google" id="ProtNLM"/>
    </source>
</evidence>
<dbReference type="AlphaFoldDB" id="A0A1H0J1G5"/>
<evidence type="ECO:0000313" key="2">
    <source>
        <dbReference type="Proteomes" id="UP000199073"/>
    </source>
</evidence>
<dbReference type="InterPro" id="IPR029058">
    <property type="entry name" value="AB_hydrolase_fold"/>
</dbReference>
<protein>
    <recommendedName>
        <fullName evidence="3">Metal transporter</fullName>
    </recommendedName>
</protein>
<dbReference type="SUPFAM" id="SSF53474">
    <property type="entry name" value="alpha/beta-Hydrolases"/>
    <property type="match status" value="1"/>
</dbReference>